<feature type="region of interest" description="Disordered" evidence="5">
    <location>
        <begin position="73"/>
        <end position="93"/>
    </location>
</feature>
<feature type="region of interest" description="Disordered" evidence="5">
    <location>
        <begin position="30"/>
        <end position="54"/>
    </location>
</feature>
<comment type="similarity">
    <text evidence="4">Belongs to the protein kinase superfamily.</text>
</comment>
<dbReference type="GO" id="GO:0004674">
    <property type="term" value="F:protein serine/threonine kinase activity"/>
    <property type="evidence" value="ECO:0007669"/>
    <property type="project" value="UniProtKB-KW"/>
</dbReference>
<evidence type="ECO:0000259" key="6">
    <source>
        <dbReference type="PROSITE" id="PS50011"/>
    </source>
</evidence>
<feature type="compositionally biased region" description="Low complexity" evidence="5">
    <location>
        <begin position="114"/>
        <end position="131"/>
    </location>
</feature>
<evidence type="ECO:0000256" key="1">
    <source>
        <dbReference type="ARBA" id="ARBA00022741"/>
    </source>
</evidence>
<dbReference type="AlphaFoldDB" id="A0A1X2ITF1"/>
<keyword evidence="7" id="KW-0418">Kinase</keyword>
<feature type="compositionally biased region" description="Low complexity" evidence="5">
    <location>
        <begin position="78"/>
        <end position="93"/>
    </location>
</feature>
<keyword evidence="1 3" id="KW-0547">Nucleotide-binding</keyword>
<dbReference type="SMART" id="SM00220">
    <property type="entry name" value="S_TKc"/>
    <property type="match status" value="1"/>
</dbReference>
<feature type="domain" description="Protein kinase" evidence="6">
    <location>
        <begin position="158"/>
        <end position="471"/>
    </location>
</feature>
<evidence type="ECO:0000256" key="5">
    <source>
        <dbReference type="SAM" id="MobiDB-lite"/>
    </source>
</evidence>
<feature type="compositionally biased region" description="Polar residues" evidence="5">
    <location>
        <begin position="42"/>
        <end position="51"/>
    </location>
</feature>
<protein>
    <submittedName>
        <fullName evidence="7">Kinase-like domain-containing protein</fullName>
    </submittedName>
</protein>
<dbReference type="PANTHER" id="PTHR24346">
    <property type="entry name" value="MAP/MICROTUBULE AFFINITY-REGULATING KINASE"/>
    <property type="match status" value="1"/>
</dbReference>
<feature type="compositionally biased region" description="Low complexity" evidence="5">
    <location>
        <begin position="30"/>
        <end position="41"/>
    </location>
</feature>
<evidence type="ECO:0000256" key="4">
    <source>
        <dbReference type="RuleBase" id="RU000304"/>
    </source>
</evidence>
<dbReference type="PROSITE" id="PS50011">
    <property type="entry name" value="PROTEIN_KINASE_DOM"/>
    <property type="match status" value="1"/>
</dbReference>
<dbReference type="GO" id="GO:0005524">
    <property type="term" value="F:ATP binding"/>
    <property type="evidence" value="ECO:0007669"/>
    <property type="project" value="UniProtKB-UniRule"/>
</dbReference>
<dbReference type="SUPFAM" id="SSF56112">
    <property type="entry name" value="Protein kinase-like (PK-like)"/>
    <property type="match status" value="1"/>
</dbReference>
<name>A0A1X2ITF1_9FUNG</name>
<reference evidence="7 8" key="1">
    <citation type="submission" date="2016-07" db="EMBL/GenBank/DDBJ databases">
        <title>Pervasive Adenine N6-methylation of Active Genes in Fungi.</title>
        <authorList>
            <consortium name="DOE Joint Genome Institute"/>
            <person name="Mondo S.J."/>
            <person name="Dannebaum R.O."/>
            <person name="Kuo R.C."/>
            <person name="Labutti K."/>
            <person name="Haridas S."/>
            <person name="Kuo A."/>
            <person name="Salamov A."/>
            <person name="Ahrendt S.R."/>
            <person name="Lipzen A."/>
            <person name="Sullivan W."/>
            <person name="Andreopoulos W.B."/>
            <person name="Clum A."/>
            <person name="Lindquist E."/>
            <person name="Daum C."/>
            <person name="Ramamoorthy G.K."/>
            <person name="Gryganskyi A."/>
            <person name="Culley D."/>
            <person name="Magnuson J.K."/>
            <person name="James T.Y."/>
            <person name="O'Malley M.A."/>
            <person name="Stajich J.E."/>
            <person name="Spatafora J.W."/>
            <person name="Visel A."/>
            <person name="Grigoriev I.V."/>
        </authorList>
    </citation>
    <scope>NUCLEOTIDE SEQUENCE [LARGE SCALE GENOMIC DNA]</scope>
    <source>
        <strain evidence="7 8">NRRL 1336</strain>
    </source>
</reference>
<dbReference type="Pfam" id="PF00069">
    <property type="entry name" value="Pkinase"/>
    <property type="match status" value="1"/>
</dbReference>
<evidence type="ECO:0000256" key="3">
    <source>
        <dbReference type="PROSITE-ProRule" id="PRU10141"/>
    </source>
</evidence>
<evidence type="ECO:0000256" key="2">
    <source>
        <dbReference type="ARBA" id="ARBA00022840"/>
    </source>
</evidence>
<evidence type="ECO:0000313" key="7">
    <source>
        <dbReference type="EMBL" id="ORZ22047.1"/>
    </source>
</evidence>
<keyword evidence="8" id="KW-1185">Reference proteome</keyword>
<feature type="binding site" evidence="3">
    <location>
        <position position="187"/>
    </location>
    <ligand>
        <name>ATP</name>
        <dbReference type="ChEBI" id="CHEBI:30616"/>
    </ligand>
</feature>
<dbReference type="Proteomes" id="UP000193560">
    <property type="component" value="Unassembled WGS sequence"/>
</dbReference>
<dbReference type="PROSITE" id="PS00107">
    <property type="entry name" value="PROTEIN_KINASE_ATP"/>
    <property type="match status" value="1"/>
</dbReference>
<proteinExistence type="inferred from homology"/>
<sequence>MPSWLMVEEDIPRSASPDCLDNCECPGLSSSFSTDGSQDSTYSTPPNSTVTAMDIPVKRPRPSISMGLKMTMPSNDVSTLSPRHSRSSSIGSTLGRSLSHLFKKNLSMEDKHQPSQLASSPSSSSLCSSPSCTITPSMPTLREKYGDYVSNNKPANLLKKQQFVGSGATAVIRLVKHKRNGTILAVKEFKKRDKKESERDYHKRMGNEFCISKTVSKAPHRHIVTTFDLVTDEKDRYCTVMEYCDGGDLYDLIRDRPNMTSDETACLFKQLLLGIQQLHQLGIAHRDIKPENLVLTRRGGTLKITDFGVADVVQSCFESKPRSCHKWCGSEPFWSPEMWLLKDEHSSYDGRALDIWSAAVTYFCIRQQQLPFGASFHHGCVGGKKCDATAVPGSPFAVSCQAVDGGDRDYGKYLKQRQAISKDSAEVVDWQHQCDCFIGFSDQESECLAGMLDPDPMTRLTVDQVLATAWMQGTVVCDDHGVLPNGWRHTHCTPNHKKH</sequence>
<dbReference type="STRING" id="90262.A0A1X2ITF1"/>
<keyword evidence="4" id="KW-0723">Serine/threonine-protein kinase</keyword>
<dbReference type="PANTHER" id="PTHR24346:SF30">
    <property type="entry name" value="MATERNAL EMBRYONIC LEUCINE ZIPPER KINASE"/>
    <property type="match status" value="1"/>
</dbReference>
<dbReference type="GO" id="GO:0035556">
    <property type="term" value="P:intracellular signal transduction"/>
    <property type="evidence" value="ECO:0007669"/>
    <property type="project" value="TreeGrafter"/>
</dbReference>
<feature type="region of interest" description="Disordered" evidence="5">
    <location>
        <begin position="109"/>
        <end position="131"/>
    </location>
</feature>
<accession>A0A1X2ITF1</accession>
<dbReference type="InterPro" id="IPR017441">
    <property type="entry name" value="Protein_kinase_ATP_BS"/>
</dbReference>
<dbReference type="InterPro" id="IPR008271">
    <property type="entry name" value="Ser/Thr_kinase_AS"/>
</dbReference>
<comment type="caution">
    <text evidence="7">The sequence shown here is derived from an EMBL/GenBank/DDBJ whole genome shotgun (WGS) entry which is preliminary data.</text>
</comment>
<dbReference type="GO" id="GO:0005737">
    <property type="term" value="C:cytoplasm"/>
    <property type="evidence" value="ECO:0007669"/>
    <property type="project" value="TreeGrafter"/>
</dbReference>
<dbReference type="PROSITE" id="PS00108">
    <property type="entry name" value="PROTEIN_KINASE_ST"/>
    <property type="match status" value="1"/>
</dbReference>
<organism evidence="7 8">
    <name type="scientific">Absidia repens</name>
    <dbReference type="NCBI Taxonomy" id="90262"/>
    <lineage>
        <taxon>Eukaryota</taxon>
        <taxon>Fungi</taxon>
        <taxon>Fungi incertae sedis</taxon>
        <taxon>Mucoromycota</taxon>
        <taxon>Mucoromycotina</taxon>
        <taxon>Mucoromycetes</taxon>
        <taxon>Mucorales</taxon>
        <taxon>Cunninghamellaceae</taxon>
        <taxon>Absidia</taxon>
    </lineage>
</organism>
<dbReference type="InterPro" id="IPR000719">
    <property type="entry name" value="Prot_kinase_dom"/>
</dbReference>
<dbReference type="EMBL" id="MCGE01000004">
    <property type="protein sequence ID" value="ORZ22047.1"/>
    <property type="molecule type" value="Genomic_DNA"/>
</dbReference>
<gene>
    <name evidence="7" type="ORF">BCR42DRAFT_405382</name>
</gene>
<dbReference type="Gene3D" id="1.10.510.10">
    <property type="entry name" value="Transferase(Phosphotransferase) domain 1"/>
    <property type="match status" value="1"/>
</dbReference>
<keyword evidence="7" id="KW-0808">Transferase</keyword>
<dbReference type="InterPro" id="IPR011009">
    <property type="entry name" value="Kinase-like_dom_sf"/>
</dbReference>
<evidence type="ECO:0000313" key="8">
    <source>
        <dbReference type="Proteomes" id="UP000193560"/>
    </source>
</evidence>
<dbReference type="OrthoDB" id="4062651at2759"/>
<keyword evidence="2 3" id="KW-0067">ATP-binding</keyword>